<evidence type="ECO:0000256" key="2">
    <source>
        <dbReference type="ARBA" id="ARBA00022801"/>
    </source>
</evidence>
<dbReference type="Proteomes" id="UP000240883">
    <property type="component" value="Unassembled WGS sequence"/>
</dbReference>
<reference evidence="6 7" key="1">
    <citation type="journal article" date="2018" name="Front. Microbiol.">
        <title>Genome-Wide Analysis of Corynespora cassiicola Leaf Fall Disease Putative Effectors.</title>
        <authorList>
            <person name="Lopez D."/>
            <person name="Ribeiro S."/>
            <person name="Label P."/>
            <person name="Fumanal B."/>
            <person name="Venisse J.S."/>
            <person name="Kohler A."/>
            <person name="de Oliveira R.R."/>
            <person name="Labutti K."/>
            <person name="Lipzen A."/>
            <person name="Lail K."/>
            <person name="Bauer D."/>
            <person name="Ohm R.A."/>
            <person name="Barry K.W."/>
            <person name="Spatafora J."/>
            <person name="Grigoriev I.V."/>
            <person name="Martin F.M."/>
            <person name="Pujade-Renaud V."/>
        </authorList>
    </citation>
    <scope>NUCLEOTIDE SEQUENCE [LARGE SCALE GENOMIC DNA]</scope>
    <source>
        <strain evidence="6 7">Philippines</strain>
    </source>
</reference>
<dbReference type="OrthoDB" id="2363873at2759"/>
<keyword evidence="4" id="KW-0443">Lipid metabolism</keyword>
<name>A0A2T2NMK3_CORCC</name>
<dbReference type="EMBL" id="KZ678135">
    <property type="protein sequence ID" value="PSN66599.1"/>
    <property type="molecule type" value="Genomic_DNA"/>
</dbReference>
<dbReference type="InterPro" id="IPR029058">
    <property type="entry name" value="AB_hydrolase_fold"/>
</dbReference>
<feature type="region of interest" description="Disordered" evidence="5">
    <location>
        <begin position="318"/>
        <end position="357"/>
    </location>
</feature>
<organism evidence="6 7">
    <name type="scientific">Corynespora cassiicola Philippines</name>
    <dbReference type="NCBI Taxonomy" id="1448308"/>
    <lineage>
        <taxon>Eukaryota</taxon>
        <taxon>Fungi</taxon>
        <taxon>Dikarya</taxon>
        <taxon>Ascomycota</taxon>
        <taxon>Pezizomycotina</taxon>
        <taxon>Dothideomycetes</taxon>
        <taxon>Pleosporomycetidae</taxon>
        <taxon>Pleosporales</taxon>
        <taxon>Corynesporascaceae</taxon>
        <taxon>Corynespora</taxon>
    </lineage>
</organism>
<evidence type="ECO:0000256" key="1">
    <source>
        <dbReference type="ARBA" id="ARBA00013201"/>
    </source>
</evidence>
<evidence type="ECO:0000256" key="5">
    <source>
        <dbReference type="SAM" id="MobiDB-lite"/>
    </source>
</evidence>
<protein>
    <recommendedName>
        <fullName evidence="1">1-alkyl-2-acetylglycerophosphocholine esterase</fullName>
        <ecNumber evidence="1">3.1.1.47</ecNumber>
    </recommendedName>
</protein>
<dbReference type="GO" id="GO:0003847">
    <property type="term" value="F:1-alkyl-2-acetylglycerophosphocholine esterase activity"/>
    <property type="evidence" value="ECO:0007669"/>
    <property type="project" value="UniProtKB-EC"/>
</dbReference>
<dbReference type="Gene3D" id="3.40.50.1820">
    <property type="entry name" value="alpha/beta hydrolase"/>
    <property type="match status" value="1"/>
</dbReference>
<proteinExistence type="predicted"/>
<dbReference type="PANTHER" id="PTHR10272:SF7">
    <property type="entry name" value="PHOSPHOLIPASE-RELATED"/>
    <property type="match status" value="1"/>
</dbReference>
<keyword evidence="3" id="KW-0442">Lipid degradation</keyword>
<dbReference type="Pfam" id="PF03403">
    <property type="entry name" value="PAF-AH_p_II"/>
    <property type="match status" value="1"/>
</dbReference>
<evidence type="ECO:0000313" key="6">
    <source>
        <dbReference type="EMBL" id="PSN66599.1"/>
    </source>
</evidence>
<dbReference type="EC" id="3.1.1.47" evidence="1"/>
<dbReference type="PANTHER" id="PTHR10272">
    <property type="entry name" value="PLATELET-ACTIVATING FACTOR ACETYLHYDROLASE"/>
    <property type="match status" value="1"/>
</dbReference>
<evidence type="ECO:0000256" key="4">
    <source>
        <dbReference type="ARBA" id="ARBA00023098"/>
    </source>
</evidence>
<dbReference type="STRING" id="1448308.A0A2T2NMK3"/>
<dbReference type="AlphaFoldDB" id="A0A2T2NMK3"/>
<sequence>MVVFAPDHRDGSAPISFIHTPDKKEKLKKVEYKRVAHKASTEVYEARDEQLRTRLWEMNLVHEAILKLDAGKLFKNVAEGQKKDSKDLLSMFANKLAVHEPGSIAFAGHSFGAATTVQFIKSIFYRPTSPVSDYTPLFTPSDSSPLIRQITPSTPIALLDLWTLPLHSPHTSYLRSKPMPCYASPQGGKNLIAILSEAFYKWTANLNDTKRAIAKPPGSDRPGPHIFYPVASAHLSQSDFGVLFPWVTTKIFGAKEPERVLRLNARAVLQVLREAGVEVADTRVEDLELEGEGEVKLGEDVKDERILSRKGQGVRGWVSLSAEPETEERETSKGPGDAVVEGEVLGEVVTERERSET</sequence>
<keyword evidence="2" id="KW-0378">Hydrolase</keyword>
<feature type="compositionally biased region" description="Low complexity" evidence="5">
    <location>
        <begin position="339"/>
        <end position="348"/>
    </location>
</feature>
<evidence type="ECO:0000256" key="3">
    <source>
        <dbReference type="ARBA" id="ARBA00022963"/>
    </source>
</evidence>
<keyword evidence="7" id="KW-1185">Reference proteome</keyword>
<dbReference type="GO" id="GO:0016042">
    <property type="term" value="P:lipid catabolic process"/>
    <property type="evidence" value="ECO:0007669"/>
    <property type="project" value="UniProtKB-KW"/>
</dbReference>
<evidence type="ECO:0000313" key="7">
    <source>
        <dbReference type="Proteomes" id="UP000240883"/>
    </source>
</evidence>
<accession>A0A2T2NMK3</accession>
<gene>
    <name evidence="6" type="ORF">BS50DRAFT_573439</name>
</gene>